<feature type="repeat" description="TPR" evidence="3">
    <location>
        <begin position="290"/>
        <end position="323"/>
    </location>
</feature>
<dbReference type="Proteomes" id="UP000764045">
    <property type="component" value="Unassembled WGS sequence"/>
</dbReference>
<comment type="caution">
    <text evidence="5">The sequence shown here is derived from an EMBL/GenBank/DDBJ whole genome shotgun (WGS) entry which is preliminary data.</text>
</comment>
<evidence type="ECO:0000256" key="3">
    <source>
        <dbReference type="PROSITE-ProRule" id="PRU00339"/>
    </source>
</evidence>
<feature type="chain" id="PRO_5036768015" evidence="4">
    <location>
        <begin position="20"/>
        <end position="414"/>
    </location>
</feature>
<dbReference type="InterPro" id="IPR013105">
    <property type="entry name" value="TPR_2"/>
</dbReference>
<dbReference type="PROSITE" id="PS50005">
    <property type="entry name" value="TPR"/>
    <property type="match status" value="1"/>
</dbReference>
<keyword evidence="2 3" id="KW-0802">TPR repeat</keyword>
<feature type="signal peptide" evidence="4">
    <location>
        <begin position="1"/>
        <end position="19"/>
    </location>
</feature>
<evidence type="ECO:0000313" key="5">
    <source>
        <dbReference type="EMBL" id="MBM6660670.1"/>
    </source>
</evidence>
<protein>
    <submittedName>
        <fullName evidence="5">Tetratricopeptide repeat protein</fullName>
    </submittedName>
</protein>
<dbReference type="EMBL" id="JACJJL010000003">
    <property type="protein sequence ID" value="MBM6660670.1"/>
    <property type="molecule type" value="Genomic_DNA"/>
</dbReference>
<dbReference type="Pfam" id="PF07719">
    <property type="entry name" value="TPR_2"/>
    <property type="match status" value="1"/>
</dbReference>
<name>A0A939B3P5_9BACT</name>
<evidence type="ECO:0000256" key="1">
    <source>
        <dbReference type="ARBA" id="ARBA00022737"/>
    </source>
</evidence>
<dbReference type="SUPFAM" id="SSF48452">
    <property type="entry name" value="TPR-like"/>
    <property type="match status" value="1"/>
</dbReference>
<accession>A0A939B3P5</accession>
<evidence type="ECO:0000313" key="6">
    <source>
        <dbReference type="Proteomes" id="UP000764045"/>
    </source>
</evidence>
<sequence>MKRIMMMAALAVMTTAAFAQDDLVKSAKKLCDKGELEEAVKTITPALTSDQTEDKAEAWNVMSEIQYQIFMKGQAAEQANKANNSTTPFDTAAMHKAMVASLEAAMKCDEYDRQPNAKGKVKIRFREANGKKFFISRPYVISAGLYEYNNKNLPEAIKAWKLYIDSAEDPLFTGLDMTKDQYRSEVCYYIGLSSYNIKDYATATKYAKMAAQDSAKAQEANEILLFAQKDGAKTKEDSLAYLATVKDLHSKYPDEARYFNLLMDYYSKPGRQAEMKQWTEEEIAKDPNNKMTWALKGEVEMNTGKWDDAVESYKKAAELDPTFVQVIFNTGVCLNQKAIELKDKLADKKTGGLTPDNASKVKAVLAEAKVYLEKSKEIDPNREKVDWAYPLYQIYYNLGDKAKAAEMEKLVGNK</sequence>
<dbReference type="RefSeq" id="WP_205107651.1">
    <property type="nucleotide sequence ID" value="NZ_JACJJL010000003.1"/>
</dbReference>
<dbReference type="InterPro" id="IPR011990">
    <property type="entry name" value="TPR-like_helical_dom_sf"/>
</dbReference>
<dbReference type="Gene3D" id="1.25.40.10">
    <property type="entry name" value="Tetratricopeptide repeat domain"/>
    <property type="match status" value="1"/>
</dbReference>
<dbReference type="InterPro" id="IPR019734">
    <property type="entry name" value="TPR_rpt"/>
</dbReference>
<keyword evidence="4" id="KW-0732">Signal</keyword>
<evidence type="ECO:0000256" key="2">
    <source>
        <dbReference type="ARBA" id="ARBA00022803"/>
    </source>
</evidence>
<dbReference type="AlphaFoldDB" id="A0A939B3P5"/>
<reference evidence="5 6" key="1">
    <citation type="journal article" date="2021" name="Sci. Rep.">
        <title>The distribution of antibiotic resistance genes in chicken gut microbiota commensals.</title>
        <authorList>
            <person name="Juricova H."/>
            <person name="Matiasovicova J."/>
            <person name="Kubasova T."/>
            <person name="Cejkova D."/>
            <person name="Rychlik I."/>
        </authorList>
    </citation>
    <scope>NUCLEOTIDE SEQUENCE [LARGE SCALE GENOMIC DNA]</scope>
    <source>
        <strain evidence="5 6">An819</strain>
    </source>
</reference>
<evidence type="ECO:0000256" key="4">
    <source>
        <dbReference type="SAM" id="SignalP"/>
    </source>
</evidence>
<proteinExistence type="predicted"/>
<organism evidence="5 6">
    <name type="scientific">Marseilla massiliensis</name>
    <dbReference type="NCBI Taxonomy" id="1841864"/>
    <lineage>
        <taxon>Bacteria</taxon>
        <taxon>Pseudomonadati</taxon>
        <taxon>Bacteroidota</taxon>
        <taxon>Bacteroidia</taxon>
        <taxon>Bacteroidales</taxon>
        <taxon>Prevotellaceae</taxon>
        <taxon>Marseilla</taxon>
    </lineage>
</organism>
<gene>
    <name evidence="5" type="ORF">H6B30_02705</name>
</gene>
<keyword evidence="1" id="KW-0677">Repeat</keyword>
<keyword evidence="6" id="KW-1185">Reference proteome</keyword>